<dbReference type="PANTHER" id="PTHR21505:SF8">
    <property type="entry name" value="DPT-YFP REPRESSOR BY OVEREXPRESSION, ISOFORM D-RELATED"/>
    <property type="match status" value="1"/>
</dbReference>
<protein>
    <submittedName>
        <fullName evidence="3">Uncharacterized protein LOC117564948</fullName>
    </submittedName>
</protein>
<dbReference type="PROSITE" id="PS51029">
    <property type="entry name" value="MADF"/>
    <property type="match status" value="1"/>
</dbReference>
<organism evidence="2 3">
    <name type="scientific">Drosophila albomicans</name>
    <name type="common">Fruit fly</name>
    <dbReference type="NCBI Taxonomy" id="7291"/>
    <lineage>
        <taxon>Eukaryota</taxon>
        <taxon>Metazoa</taxon>
        <taxon>Ecdysozoa</taxon>
        <taxon>Arthropoda</taxon>
        <taxon>Hexapoda</taxon>
        <taxon>Insecta</taxon>
        <taxon>Pterygota</taxon>
        <taxon>Neoptera</taxon>
        <taxon>Endopterygota</taxon>
        <taxon>Diptera</taxon>
        <taxon>Brachycera</taxon>
        <taxon>Muscomorpha</taxon>
        <taxon>Ephydroidea</taxon>
        <taxon>Drosophilidae</taxon>
        <taxon>Drosophila</taxon>
    </lineage>
</organism>
<keyword evidence="2" id="KW-1185">Reference proteome</keyword>
<accession>A0A6P8W8J7</accession>
<gene>
    <name evidence="3" type="primary">LOC117564948</name>
</gene>
<dbReference type="AlphaFoldDB" id="A0A6P8W8J7"/>
<evidence type="ECO:0000313" key="2">
    <source>
        <dbReference type="Proteomes" id="UP000515160"/>
    </source>
</evidence>
<dbReference type="InterPro" id="IPR006578">
    <property type="entry name" value="MADF-dom"/>
</dbReference>
<reference evidence="3" key="1">
    <citation type="submission" date="2025-08" db="UniProtKB">
        <authorList>
            <consortium name="RefSeq"/>
        </authorList>
    </citation>
    <scope>IDENTIFICATION</scope>
    <source>
        <strain evidence="3">15112-1751.03</strain>
        <tissue evidence="3">Whole Adult</tissue>
    </source>
</reference>
<sequence length="210" mass="25255">MDSKNVQHPLKNEQSLRTKRRHQMYGKLIDLYKRRECLWMENHKDFFNFALKEEMWEEIANAMVGPRHPYPNVDRWKRLIHTLSYRVKLEQLHEQEANYSNQFNELPPRLSYSNKLQFLFKHMFDRKDKELPESMSSIPVDKFEGVTQESLAAKCMRLGRDKLKSRISFSDKLKVLENLRNRRRRTFTLSPEAFARLKLTGKKCVHLKEG</sequence>
<dbReference type="Pfam" id="PF10545">
    <property type="entry name" value="MADF_DNA_bdg"/>
    <property type="match status" value="1"/>
</dbReference>
<evidence type="ECO:0000313" key="3">
    <source>
        <dbReference type="RefSeq" id="XP_034099794.2"/>
    </source>
</evidence>
<name>A0A6P8W8J7_DROAB</name>
<dbReference type="RefSeq" id="XP_034099794.2">
    <property type="nucleotide sequence ID" value="XM_034243903.2"/>
</dbReference>
<dbReference type="Proteomes" id="UP000515160">
    <property type="component" value="Chromosome 2L"/>
</dbReference>
<dbReference type="GeneID" id="117564948"/>
<evidence type="ECO:0000259" key="1">
    <source>
        <dbReference type="PROSITE" id="PS51029"/>
    </source>
</evidence>
<proteinExistence type="predicted"/>
<dbReference type="PANTHER" id="PTHR21505">
    <property type="entry name" value="MADF DOMAIN-CONTAINING PROTEIN-RELATED"/>
    <property type="match status" value="1"/>
</dbReference>
<feature type="domain" description="MADF" evidence="1">
    <location>
        <begin position="27"/>
        <end position="124"/>
    </location>
</feature>
<dbReference type="OrthoDB" id="6577442at2759"/>